<dbReference type="GO" id="GO:0015074">
    <property type="term" value="P:DNA integration"/>
    <property type="evidence" value="ECO:0007669"/>
    <property type="project" value="InterPro"/>
</dbReference>
<dbReference type="EMBL" id="JADWYR010000002">
    <property type="protein sequence ID" value="MBG9376977.1"/>
    <property type="molecule type" value="Genomic_DNA"/>
</dbReference>
<dbReference type="InterPro" id="IPR013762">
    <property type="entry name" value="Integrase-like_cat_sf"/>
</dbReference>
<dbReference type="SUPFAM" id="SSF56349">
    <property type="entry name" value="DNA breaking-rejoining enzymes"/>
    <property type="match status" value="1"/>
</dbReference>
<proteinExistence type="predicted"/>
<reference evidence="3" key="1">
    <citation type="submission" date="2020-11" db="EMBL/GenBank/DDBJ databases">
        <title>Bacterial whole genome sequence for Panacibacter sp. DH6.</title>
        <authorList>
            <person name="Le V."/>
            <person name="Ko S."/>
            <person name="Ahn C.-Y."/>
            <person name="Oh H.-M."/>
        </authorList>
    </citation>
    <scope>NUCLEOTIDE SEQUENCE</scope>
    <source>
        <strain evidence="3">DH6</strain>
    </source>
</reference>
<feature type="domain" description="Tyr recombinase" evidence="2">
    <location>
        <begin position="12"/>
        <end position="207"/>
    </location>
</feature>
<dbReference type="GO" id="GO:0003677">
    <property type="term" value="F:DNA binding"/>
    <property type="evidence" value="ECO:0007669"/>
    <property type="project" value="InterPro"/>
</dbReference>
<dbReference type="InterPro" id="IPR002104">
    <property type="entry name" value="Integrase_catalytic"/>
</dbReference>
<sequence length="213" mass="24919">MHKLKSKEEIKVFAHKPPTDLQRKLIVDKIKTDYYNYYRFICVLYGCTLRPKEITRLKVKHLVRSEQIFRIIPDKEEGNSKTSAQRDVVIPDWLMQMLNDLNLQSCDPDWYIFSGKEGSKMFMPGKSRMHSNSPTRWWRNIVKIELGLDVTQYSLKKLAGNDMVKLQVAHGVQDLLELPKLQMGHSSKSITEVYVDEHKKVLSQIVKTRMPTL</sequence>
<keyword evidence="4" id="KW-1185">Reference proteome</keyword>
<gene>
    <name evidence="3" type="ORF">I5907_12090</name>
</gene>
<dbReference type="InterPro" id="IPR011010">
    <property type="entry name" value="DNA_brk_join_enz"/>
</dbReference>
<dbReference type="RefSeq" id="WP_196991081.1">
    <property type="nucleotide sequence ID" value="NZ_JADWYR010000002.1"/>
</dbReference>
<accession>A0A931GYN8</accession>
<dbReference type="GO" id="GO:0006310">
    <property type="term" value="P:DNA recombination"/>
    <property type="evidence" value="ECO:0007669"/>
    <property type="project" value="UniProtKB-KW"/>
</dbReference>
<dbReference type="CDD" id="cd00397">
    <property type="entry name" value="DNA_BRE_C"/>
    <property type="match status" value="1"/>
</dbReference>
<dbReference type="Proteomes" id="UP000628448">
    <property type="component" value="Unassembled WGS sequence"/>
</dbReference>
<dbReference type="Gene3D" id="1.10.443.10">
    <property type="entry name" value="Intergrase catalytic core"/>
    <property type="match status" value="1"/>
</dbReference>
<evidence type="ECO:0000313" key="3">
    <source>
        <dbReference type="EMBL" id="MBG9376977.1"/>
    </source>
</evidence>
<protein>
    <submittedName>
        <fullName evidence="3">Site-specific integrase</fullName>
    </submittedName>
</protein>
<dbReference type="Pfam" id="PF00589">
    <property type="entry name" value="Phage_integrase"/>
    <property type="match status" value="1"/>
</dbReference>
<dbReference type="AlphaFoldDB" id="A0A931GYN8"/>
<evidence type="ECO:0000256" key="1">
    <source>
        <dbReference type="ARBA" id="ARBA00023172"/>
    </source>
</evidence>
<evidence type="ECO:0000259" key="2">
    <source>
        <dbReference type="PROSITE" id="PS51898"/>
    </source>
</evidence>
<name>A0A931GYN8_9BACT</name>
<comment type="caution">
    <text evidence="3">The sequence shown here is derived from an EMBL/GenBank/DDBJ whole genome shotgun (WGS) entry which is preliminary data.</text>
</comment>
<evidence type="ECO:0000313" key="4">
    <source>
        <dbReference type="Proteomes" id="UP000628448"/>
    </source>
</evidence>
<keyword evidence="1" id="KW-0233">DNA recombination</keyword>
<organism evidence="3 4">
    <name type="scientific">Panacibacter microcysteis</name>
    <dbReference type="NCBI Taxonomy" id="2793269"/>
    <lineage>
        <taxon>Bacteria</taxon>
        <taxon>Pseudomonadati</taxon>
        <taxon>Bacteroidota</taxon>
        <taxon>Chitinophagia</taxon>
        <taxon>Chitinophagales</taxon>
        <taxon>Chitinophagaceae</taxon>
        <taxon>Panacibacter</taxon>
    </lineage>
</organism>
<dbReference type="PROSITE" id="PS51898">
    <property type="entry name" value="TYR_RECOMBINASE"/>
    <property type="match status" value="1"/>
</dbReference>